<evidence type="ECO:0008006" key="3">
    <source>
        <dbReference type="Google" id="ProtNLM"/>
    </source>
</evidence>
<name>A0A402A5G6_9CHLR</name>
<proteinExistence type="predicted"/>
<dbReference type="Proteomes" id="UP000287352">
    <property type="component" value="Unassembled WGS sequence"/>
</dbReference>
<organism evidence="1 2">
    <name type="scientific">Tengunoibacter tsumagoiensis</name>
    <dbReference type="NCBI Taxonomy" id="2014871"/>
    <lineage>
        <taxon>Bacteria</taxon>
        <taxon>Bacillati</taxon>
        <taxon>Chloroflexota</taxon>
        <taxon>Ktedonobacteria</taxon>
        <taxon>Ktedonobacterales</taxon>
        <taxon>Dictyobacteraceae</taxon>
        <taxon>Tengunoibacter</taxon>
    </lineage>
</organism>
<keyword evidence="2" id="KW-1185">Reference proteome</keyword>
<reference evidence="2" key="1">
    <citation type="submission" date="2018-12" db="EMBL/GenBank/DDBJ databases">
        <title>Tengunoibacter tsumagoiensis gen. nov., sp. nov., Dictyobacter kobayashii sp. nov., D. alpinus sp. nov., and D. joshuensis sp. nov. and description of Dictyobacteraceae fam. nov. within the order Ktedonobacterales isolated from Tengu-no-mugimeshi.</title>
        <authorList>
            <person name="Wang C.M."/>
            <person name="Zheng Y."/>
            <person name="Sakai Y."/>
            <person name="Toyoda A."/>
            <person name="Minakuchi Y."/>
            <person name="Abe K."/>
            <person name="Yokota A."/>
            <person name="Yabe S."/>
        </authorList>
    </citation>
    <scope>NUCLEOTIDE SEQUENCE [LARGE SCALE GENOMIC DNA]</scope>
    <source>
        <strain evidence="2">Uno3</strain>
    </source>
</reference>
<dbReference type="OrthoDB" id="142074at2"/>
<accession>A0A402A5G6</accession>
<gene>
    <name evidence="1" type="ORF">KTT_41780</name>
</gene>
<protein>
    <recommendedName>
        <fullName evidence="3">RnfC Barrel sandwich hybrid domain-containing protein</fullName>
    </recommendedName>
</protein>
<evidence type="ECO:0000313" key="1">
    <source>
        <dbReference type="EMBL" id="GCE14319.1"/>
    </source>
</evidence>
<dbReference type="RefSeq" id="WP_126581732.1">
    <property type="nucleotide sequence ID" value="NZ_BIFR01000001.1"/>
</dbReference>
<evidence type="ECO:0000313" key="2">
    <source>
        <dbReference type="Proteomes" id="UP000287352"/>
    </source>
</evidence>
<dbReference type="EMBL" id="BIFR01000001">
    <property type="protein sequence ID" value="GCE14319.1"/>
    <property type="molecule type" value="Genomic_DNA"/>
</dbReference>
<sequence length="303" mass="32575">MSASSRGELRSPVRVCKERWPGGDPSQIVPLVAVGEMVRADQPIFKLQKDQQTIPSGLSGLVRSITPRHGVLLESSVVALQCVLGVGRQVPGVLTLWPSESVAEAPPLIPGAILIVQSTLSLSLLYRALQSGVAGIIAGSIALRDLEGFLRTDIIELLDRSESEIEQLPLPSVTLLFTEGLGTSSMSAQAFDLLHAYTGSVALLTGYTSRFQRCYPEIVISFPNESTRAIHSAGEREQDEIALDVGSFVRVRGGKANGEQGIIEYLFLYEQVFASGIRTRAASVRLADGAQRTVPVGLLERIV</sequence>
<comment type="caution">
    <text evidence="1">The sequence shown here is derived from an EMBL/GenBank/DDBJ whole genome shotgun (WGS) entry which is preliminary data.</text>
</comment>
<dbReference type="AlphaFoldDB" id="A0A402A5G6"/>